<dbReference type="AlphaFoldDB" id="A0A6J4I838"/>
<organism evidence="2">
    <name type="scientific">uncultured Chloroflexota bacterium</name>
    <dbReference type="NCBI Taxonomy" id="166587"/>
    <lineage>
        <taxon>Bacteria</taxon>
        <taxon>Bacillati</taxon>
        <taxon>Chloroflexota</taxon>
        <taxon>environmental samples</taxon>
    </lineage>
</organism>
<accession>A0A6J4I838</accession>
<feature type="region of interest" description="Disordered" evidence="1">
    <location>
        <begin position="1"/>
        <end position="31"/>
    </location>
</feature>
<protein>
    <submittedName>
        <fullName evidence="2">Uncharacterized protein</fullName>
    </submittedName>
</protein>
<proteinExistence type="predicted"/>
<dbReference type="EMBL" id="CADCTC010000112">
    <property type="protein sequence ID" value="CAA9245031.1"/>
    <property type="molecule type" value="Genomic_DNA"/>
</dbReference>
<gene>
    <name evidence="2" type="ORF">AVDCRST_MAG77-1735</name>
</gene>
<name>A0A6J4I838_9CHLR</name>
<sequence>MQCSIHQGRGETMASDSGETGRRVTVTGRPHEHAEAHRLLVEARDLVTVALDAARGGQDAQRASDLVGRSSDRIGQALYHMRHLLRQ</sequence>
<evidence type="ECO:0000256" key="1">
    <source>
        <dbReference type="SAM" id="MobiDB-lite"/>
    </source>
</evidence>
<evidence type="ECO:0000313" key="2">
    <source>
        <dbReference type="EMBL" id="CAA9245031.1"/>
    </source>
</evidence>
<reference evidence="2" key="1">
    <citation type="submission" date="2020-02" db="EMBL/GenBank/DDBJ databases">
        <authorList>
            <person name="Meier V. D."/>
        </authorList>
    </citation>
    <scope>NUCLEOTIDE SEQUENCE</scope>
    <source>
        <strain evidence="2">AVDCRST_MAG77</strain>
    </source>
</reference>